<organism evidence="3 4">
    <name type="scientific">Dorea formicigenerans</name>
    <dbReference type="NCBI Taxonomy" id="39486"/>
    <lineage>
        <taxon>Bacteria</taxon>
        <taxon>Bacillati</taxon>
        <taxon>Bacillota</taxon>
        <taxon>Clostridia</taxon>
        <taxon>Lachnospirales</taxon>
        <taxon>Lachnospiraceae</taxon>
        <taxon>Dorea</taxon>
    </lineage>
</organism>
<keyword evidence="1" id="KW-0812">Transmembrane</keyword>
<dbReference type="InterPro" id="IPR021994">
    <property type="entry name" value="DUF3592"/>
</dbReference>
<name>A0A3E5EUH2_9FIRM</name>
<feature type="transmembrane region" description="Helical" evidence="1">
    <location>
        <begin position="112"/>
        <end position="134"/>
    </location>
</feature>
<sequence>MELGLVLTLCGLGAAFWLPAIIIGLISHGKKKNCTMNTVGLVIRINSKSSGDGSLSFYPVYEYYANGMKYTNEGASIKHCVPQVGTKVPVMYNPAKPKQSYIPGYDNKVYKILAIVFGIIGCIPILVCIGIFIFTCL</sequence>
<evidence type="ECO:0000313" key="4">
    <source>
        <dbReference type="Proteomes" id="UP000260841"/>
    </source>
</evidence>
<reference evidence="3 4" key="1">
    <citation type="submission" date="2018-08" db="EMBL/GenBank/DDBJ databases">
        <title>A genome reference for cultivated species of the human gut microbiota.</title>
        <authorList>
            <person name="Zou Y."/>
            <person name="Xue W."/>
            <person name="Luo G."/>
        </authorList>
    </citation>
    <scope>NUCLEOTIDE SEQUENCE [LARGE SCALE GENOMIC DNA]</scope>
    <source>
        <strain evidence="3 4">OM03-2</strain>
    </source>
</reference>
<evidence type="ECO:0000256" key="1">
    <source>
        <dbReference type="SAM" id="Phobius"/>
    </source>
</evidence>
<dbReference type="GeneID" id="92864450"/>
<evidence type="ECO:0000313" key="3">
    <source>
        <dbReference type="EMBL" id="RGN92599.1"/>
    </source>
</evidence>
<dbReference type="Pfam" id="PF12158">
    <property type="entry name" value="DUF3592"/>
    <property type="match status" value="1"/>
</dbReference>
<accession>A0A3E5EUH2</accession>
<dbReference type="RefSeq" id="WP_005330335.1">
    <property type="nucleotide sequence ID" value="NZ_CABJBB010000001.1"/>
</dbReference>
<dbReference type="Proteomes" id="UP000260841">
    <property type="component" value="Unassembled WGS sequence"/>
</dbReference>
<keyword evidence="1" id="KW-1133">Transmembrane helix</keyword>
<protein>
    <submittedName>
        <fullName evidence="3">DUF3592 domain-containing protein</fullName>
    </submittedName>
</protein>
<dbReference type="EMBL" id="QSVB01000003">
    <property type="protein sequence ID" value="RGN92599.1"/>
    <property type="molecule type" value="Genomic_DNA"/>
</dbReference>
<feature type="transmembrane region" description="Helical" evidence="1">
    <location>
        <begin position="6"/>
        <end position="26"/>
    </location>
</feature>
<feature type="domain" description="DUF3592" evidence="2">
    <location>
        <begin position="40"/>
        <end position="102"/>
    </location>
</feature>
<comment type="caution">
    <text evidence="3">The sequence shown here is derived from an EMBL/GenBank/DDBJ whole genome shotgun (WGS) entry which is preliminary data.</text>
</comment>
<evidence type="ECO:0000259" key="2">
    <source>
        <dbReference type="Pfam" id="PF12158"/>
    </source>
</evidence>
<gene>
    <name evidence="3" type="ORF">DXB36_04270</name>
</gene>
<keyword evidence="1" id="KW-0472">Membrane</keyword>
<proteinExistence type="predicted"/>
<dbReference type="AlphaFoldDB" id="A0A3E5EUH2"/>